<comment type="cofactor">
    <cofactor evidence="1">
        <name>Mg(2+)</name>
        <dbReference type="ChEBI" id="CHEBI:18420"/>
    </cofactor>
</comment>
<dbReference type="PANTHER" id="PTHR47707:SF1">
    <property type="entry name" value="NUDIX HYDROLASE FAMILY PROTEIN"/>
    <property type="match status" value="1"/>
</dbReference>
<protein>
    <recommendedName>
        <fullName evidence="11">8-oxo-dGTP diphosphatase</fullName>
        <ecNumber evidence="11">3.6.1.55</ecNumber>
    </recommendedName>
</protein>
<comment type="similarity">
    <text evidence="2 12">Belongs to the Nudix hydrolase family.</text>
</comment>
<evidence type="ECO:0000256" key="1">
    <source>
        <dbReference type="ARBA" id="ARBA00001946"/>
    </source>
</evidence>
<keyword evidence="3" id="KW-0515">Mutator protein</keyword>
<evidence type="ECO:0000256" key="8">
    <source>
        <dbReference type="ARBA" id="ARBA00022842"/>
    </source>
</evidence>
<dbReference type="PANTHER" id="PTHR47707">
    <property type="entry name" value="8-OXO-DGTP DIPHOSPHATASE"/>
    <property type="match status" value="1"/>
</dbReference>
<sequence>MTPAPRSLVVAAAILDDLDAPSRLLAARRSAPKSLAGQWEFPGGKVEPGEDDLEALRRELREELGVEVAIGAAIPGPDGTDWPILHGHRMRVWLARIIDGEPAPLADHDELRWLGLAEVDSVDWLELDVPIVRAVQQVTDGVARLDSVD</sequence>
<name>A0ABS7SEH8_9MICO</name>
<keyword evidence="6" id="KW-0227">DNA damage</keyword>
<dbReference type="Pfam" id="PF00293">
    <property type="entry name" value="NUDIX"/>
    <property type="match status" value="1"/>
</dbReference>
<evidence type="ECO:0000256" key="3">
    <source>
        <dbReference type="ARBA" id="ARBA00022457"/>
    </source>
</evidence>
<keyword evidence="4" id="KW-0235">DNA replication</keyword>
<evidence type="ECO:0000256" key="4">
    <source>
        <dbReference type="ARBA" id="ARBA00022705"/>
    </source>
</evidence>
<dbReference type="SUPFAM" id="SSF55811">
    <property type="entry name" value="Nudix"/>
    <property type="match status" value="1"/>
</dbReference>
<gene>
    <name evidence="14" type="ORF">KCQ71_21640</name>
</gene>
<evidence type="ECO:0000256" key="5">
    <source>
        <dbReference type="ARBA" id="ARBA00022723"/>
    </source>
</evidence>
<organism evidence="14 15">
    <name type="scientific">Occultella gossypii</name>
    <dbReference type="NCBI Taxonomy" id="2800820"/>
    <lineage>
        <taxon>Bacteria</taxon>
        <taxon>Bacillati</taxon>
        <taxon>Actinomycetota</taxon>
        <taxon>Actinomycetes</taxon>
        <taxon>Micrococcales</taxon>
        <taxon>Ruaniaceae</taxon>
        <taxon>Occultella</taxon>
    </lineage>
</organism>
<accession>A0ABS7SEH8</accession>
<evidence type="ECO:0000256" key="10">
    <source>
        <dbReference type="ARBA" id="ARBA00035861"/>
    </source>
</evidence>
<dbReference type="PROSITE" id="PS51462">
    <property type="entry name" value="NUDIX"/>
    <property type="match status" value="1"/>
</dbReference>
<evidence type="ECO:0000256" key="12">
    <source>
        <dbReference type="RuleBase" id="RU003476"/>
    </source>
</evidence>
<evidence type="ECO:0000313" key="15">
    <source>
        <dbReference type="Proteomes" id="UP000826651"/>
    </source>
</evidence>
<keyword evidence="5" id="KW-0479">Metal-binding</keyword>
<evidence type="ECO:0000256" key="6">
    <source>
        <dbReference type="ARBA" id="ARBA00022763"/>
    </source>
</evidence>
<dbReference type="InterPro" id="IPR000086">
    <property type="entry name" value="NUDIX_hydrolase_dom"/>
</dbReference>
<dbReference type="EC" id="3.6.1.55" evidence="11"/>
<dbReference type="EMBL" id="JAGSHT010000021">
    <property type="protein sequence ID" value="MBZ2198765.1"/>
    <property type="molecule type" value="Genomic_DNA"/>
</dbReference>
<dbReference type="PRINTS" id="PR00502">
    <property type="entry name" value="NUDIXFAMILY"/>
</dbReference>
<keyword evidence="9" id="KW-0234">DNA repair</keyword>
<dbReference type="InterPro" id="IPR015797">
    <property type="entry name" value="NUDIX_hydrolase-like_dom_sf"/>
</dbReference>
<dbReference type="PROSITE" id="PS00893">
    <property type="entry name" value="NUDIX_BOX"/>
    <property type="match status" value="1"/>
</dbReference>
<feature type="domain" description="Nudix hydrolase" evidence="13">
    <location>
        <begin position="5"/>
        <end position="139"/>
    </location>
</feature>
<dbReference type="CDD" id="cd03425">
    <property type="entry name" value="NUDIX_MutT_NudA_like"/>
    <property type="match status" value="1"/>
</dbReference>
<dbReference type="InterPro" id="IPR020476">
    <property type="entry name" value="Nudix_hydrolase"/>
</dbReference>
<dbReference type="Proteomes" id="UP000826651">
    <property type="component" value="Unassembled WGS sequence"/>
</dbReference>
<keyword evidence="7 12" id="KW-0378">Hydrolase</keyword>
<reference evidence="14 15" key="1">
    <citation type="submission" date="2021-04" db="EMBL/GenBank/DDBJ databases">
        <title>Ruania sp. nov., isolated from sandy soil of mangrove forest.</title>
        <authorList>
            <person name="Ge X."/>
            <person name="Huang R."/>
            <person name="Liu W."/>
        </authorList>
    </citation>
    <scope>NUCLEOTIDE SEQUENCE [LARGE SCALE GENOMIC DNA]</scope>
    <source>
        <strain evidence="14 15">N2-46</strain>
    </source>
</reference>
<dbReference type="InterPro" id="IPR047127">
    <property type="entry name" value="MutT-like"/>
</dbReference>
<proteinExistence type="inferred from homology"/>
<keyword evidence="8" id="KW-0460">Magnesium</keyword>
<dbReference type="Gene3D" id="3.90.79.10">
    <property type="entry name" value="Nucleoside Triphosphate Pyrophosphohydrolase"/>
    <property type="match status" value="1"/>
</dbReference>
<dbReference type="RefSeq" id="WP_223410132.1">
    <property type="nucleotide sequence ID" value="NZ_JAGSHT010000021.1"/>
</dbReference>
<evidence type="ECO:0000313" key="14">
    <source>
        <dbReference type="EMBL" id="MBZ2198765.1"/>
    </source>
</evidence>
<dbReference type="InterPro" id="IPR020084">
    <property type="entry name" value="NUDIX_hydrolase_CS"/>
</dbReference>
<keyword evidence="15" id="KW-1185">Reference proteome</keyword>
<comment type="catalytic activity">
    <reaction evidence="10">
        <text>8-oxo-dGTP + H2O = 8-oxo-dGMP + diphosphate + H(+)</text>
        <dbReference type="Rhea" id="RHEA:31575"/>
        <dbReference type="ChEBI" id="CHEBI:15377"/>
        <dbReference type="ChEBI" id="CHEBI:15378"/>
        <dbReference type="ChEBI" id="CHEBI:33019"/>
        <dbReference type="ChEBI" id="CHEBI:63224"/>
        <dbReference type="ChEBI" id="CHEBI:77896"/>
        <dbReference type="EC" id="3.6.1.55"/>
    </reaction>
</comment>
<evidence type="ECO:0000256" key="7">
    <source>
        <dbReference type="ARBA" id="ARBA00022801"/>
    </source>
</evidence>
<evidence type="ECO:0000256" key="2">
    <source>
        <dbReference type="ARBA" id="ARBA00005582"/>
    </source>
</evidence>
<evidence type="ECO:0000259" key="13">
    <source>
        <dbReference type="PROSITE" id="PS51462"/>
    </source>
</evidence>
<evidence type="ECO:0000256" key="9">
    <source>
        <dbReference type="ARBA" id="ARBA00023204"/>
    </source>
</evidence>
<evidence type="ECO:0000256" key="11">
    <source>
        <dbReference type="ARBA" id="ARBA00038905"/>
    </source>
</evidence>
<comment type="caution">
    <text evidence="14">The sequence shown here is derived from an EMBL/GenBank/DDBJ whole genome shotgun (WGS) entry which is preliminary data.</text>
</comment>